<dbReference type="NCBIfam" id="TIGR01189">
    <property type="entry name" value="ccmA"/>
    <property type="match status" value="1"/>
</dbReference>
<dbReference type="GO" id="GO:0005524">
    <property type="term" value="F:ATP binding"/>
    <property type="evidence" value="ECO:0007669"/>
    <property type="project" value="UniProtKB-KW"/>
</dbReference>
<dbReference type="EMBL" id="AWTN01000002">
    <property type="protein sequence ID" value="KGH00379.1"/>
    <property type="molecule type" value="Genomic_DNA"/>
</dbReference>
<dbReference type="PROSITE" id="PS00211">
    <property type="entry name" value="ABC_TRANSPORTER_1"/>
    <property type="match status" value="1"/>
</dbReference>
<keyword evidence="1" id="KW-0813">Transport</keyword>
<proteinExistence type="predicted"/>
<dbReference type="SUPFAM" id="SSF52540">
    <property type="entry name" value="P-loop containing nucleoside triphosphate hydrolases"/>
    <property type="match status" value="1"/>
</dbReference>
<gene>
    <name evidence="8" type="ORF">P245_03175</name>
</gene>
<evidence type="ECO:0000313" key="8">
    <source>
        <dbReference type="EMBL" id="KGH00379.1"/>
    </source>
</evidence>
<keyword evidence="4" id="KW-0201">Cytochrome c-type biogenesis</keyword>
<dbReference type="InterPro" id="IPR003593">
    <property type="entry name" value="AAA+_ATPase"/>
</dbReference>
<keyword evidence="5" id="KW-0067">ATP-binding</keyword>
<accession>A0A096ECU7</accession>
<dbReference type="SMART" id="SM00382">
    <property type="entry name" value="AAA"/>
    <property type="match status" value="1"/>
</dbReference>
<evidence type="ECO:0000256" key="6">
    <source>
        <dbReference type="ARBA" id="ARBA00022967"/>
    </source>
</evidence>
<dbReference type="GO" id="GO:0022857">
    <property type="term" value="F:transmembrane transporter activity"/>
    <property type="evidence" value="ECO:0007669"/>
    <property type="project" value="InterPro"/>
</dbReference>
<sequence length="229" mass="24648">MNGLGTAASRFLCISGLGCVRGGRVVLRDLGLELGDGQLLMLRGHNGAGKSSLLRCLAGLLPWRTGSLQWCGGTLSPQDPAYQRQLAYMGHQAGMSDTLTGMENLRFALALMAVSWNEARVQAVLQALSLTGVVARPFGRLSQGQRRRLGLARVLLGERPFWLLDEPDNCLDVQGEQYLVEALEQHLASGGMAVVASHRNLVLPTPRVSILDLSRSVVTTAMNEQVAVC</sequence>
<evidence type="ECO:0000256" key="5">
    <source>
        <dbReference type="ARBA" id="ARBA00022840"/>
    </source>
</evidence>
<evidence type="ECO:0000256" key="4">
    <source>
        <dbReference type="ARBA" id="ARBA00022748"/>
    </source>
</evidence>
<organism evidence="8 9">
    <name type="scientific">Comamonas thiooxydans</name>
    <dbReference type="NCBI Taxonomy" id="363952"/>
    <lineage>
        <taxon>Bacteria</taxon>
        <taxon>Pseudomonadati</taxon>
        <taxon>Pseudomonadota</taxon>
        <taxon>Betaproteobacteria</taxon>
        <taxon>Burkholderiales</taxon>
        <taxon>Comamonadaceae</taxon>
        <taxon>Comamonas</taxon>
    </lineage>
</organism>
<dbReference type="InterPro" id="IPR027417">
    <property type="entry name" value="P-loop_NTPase"/>
</dbReference>
<evidence type="ECO:0000256" key="7">
    <source>
        <dbReference type="ARBA" id="ARBA00023136"/>
    </source>
</evidence>
<dbReference type="GO" id="GO:0016887">
    <property type="term" value="F:ATP hydrolysis activity"/>
    <property type="evidence" value="ECO:0007669"/>
    <property type="project" value="InterPro"/>
</dbReference>
<dbReference type="InterPro" id="IPR003439">
    <property type="entry name" value="ABC_transporter-like_ATP-bd"/>
</dbReference>
<dbReference type="PANTHER" id="PTHR43499:SF1">
    <property type="entry name" value="ABC TRANSPORTER I FAMILY MEMBER 1"/>
    <property type="match status" value="1"/>
</dbReference>
<dbReference type="Proteomes" id="UP000029567">
    <property type="component" value="Unassembled WGS sequence"/>
</dbReference>
<dbReference type="RefSeq" id="WP_080746066.1">
    <property type="nucleotide sequence ID" value="NZ_AWOS01000012.1"/>
</dbReference>
<dbReference type="AlphaFoldDB" id="A0A096ECU7"/>
<keyword evidence="3" id="KW-0547">Nucleotide-binding</keyword>
<keyword evidence="6" id="KW-1278">Translocase</keyword>
<evidence type="ECO:0000313" key="9">
    <source>
        <dbReference type="Proteomes" id="UP000029567"/>
    </source>
</evidence>
<dbReference type="InterPro" id="IPR005895">
    <property type="entry name" value="ABC_transptr_haem_export_CcmA"/>
</dbReference>
<dbReference type="InterPro" id="IPR017871">
    <property type="entry name" value="ABC_transporter-like_CS"/>
</dbReference>
<evidence type="ECO:0000256" key="2">
    <source>
        <dbReference type="ARBA" id="ARBA00022475"/>
    </source>
</evidence>
<reference evidence="8 9" key="1">
    <citation type="submission" date="2013-09" db="EMBL/GenBank/DDBJ databases">
        <title>High correlation between genotypes and phenotypes of environmental bacteria Comamonas testosteroni strains.</title>
        <authorList>
            <person name="Liu L."/>
            <person name="Zhu W."/>
            <person name="Xia X."/>
            <person name="Xu B."/>
            <person name="Luo M."/>
            <person name="Wang G."/>
        </authorList>
    </citation>
    <scope>NUCLEOTIDE SEQUENCE [LARGE SCALE GENOMIC DNA]</scope>
    <source>
        <strain evidence="8 9">JL14</strain>
    </source>
</reference>
<protein>
    <submittedName>
        <fullName evidence="8">Heme exporter protein A</fullName>
    </submittedName>
</protein>
<dbReference type="PROSITE" id="PS50893">
    <property type="entry name" value="ABC_TRANSPORTER_2"/>
    <property type="match status" value="1"/>
</dbReference>
<keyword evidence="2" id="KW-1003">Cell membrane</keyword>
<dbReference type="Gene3D" id="3.40.50.300">
    <property type="entry name" value="P-loop containing nucleotide triphosphate hydrolases"/>
    <property type="match status" value="1"/>
</dbReference>
<name>A0A096ECU7_9BURK</name>
<keyword evidence="7" id="KW-0472">Membrane</keyword>
<dbReference type="PANTHER" id="PTHR43499">
    <property type="entry name" value="ABC TRANSPORTER I FAMILY MEMBER 1"/>
    <property type="match status" value="1"/>
</dbReference>
<dbReference type="Pfam" id="PF00005">
    <property type="entry name" value="ABC_tran"/>
    <property type="match status" value="1"/>
</dbReference>
<evidence type="ECO:0000256" key="3">
    <source>
        <dbReference type="ARBA" id="ARBA00022741"/>
    </source>
</evidence>
<dbReference type="GO" id="GO:0017004">
    <property type="term" value="P:cytochrome complex assembly"/>
    <property type="evidence" value="ECO:0007669"/>
    <property type="project" value="UniProtKB-KW"/>
</dbReference>
<dbReference type="OrthoDB" id="9800654at2"/>
<comment type="caution">
    <text evidence="8">The sequence shown here is derived from an EMBL/GenBank/DDBJ whole genome shotgun (WGS) entry which is preliminary data.</text>
</comment>
<evidence type="ECO:0000256" key="1">
    <source>
        <dbReference type="ARBA" id="ARBA00022448"/>
    </source>
</evidence>